<dbReference type="AlphaFoldDB" id="A7GIA5"/>
<gene>
    <name evidence="1" type="ordered locus">CLI_3303</name>
</gene>
<dbReference type="Proteomes" id="UP000002410">
    <property type="component" value="Chromosome"/>
</dbReference>
<sequence length="49" mass="5829">MEEQIHNLLKKFQDKEKKEILRCAFNKLYNIKTSTNLISYNEVSIKKGV</sequence>
<evidence type="ECO:0000313" key="2">
    <source>
        <dbReference type="Proteomes" id="UP000002410"/>
    </source>
</evidence>
<evidence type="ECO:0000313" key="1">
    <source>
        <dbReference type="EMBL" id="ABS39680.1"/>
    </source>
</evidence>
<organism evidence="1 2">
    <name type="scientific">Clostridium botulinum (strain Langeland / NCTC 10281 / Type F)</name>
    <dbReference type="NCBI Taxonomy" id="441772"/>
    <lineage>
        <taxon>Bacteria</taxon>
        <taxon>Bacillati</taxon>
        <taxon>Bacillota</taxon>
        <taxon>Clostridia</taxon>
        <taxon>Eubacteriales</taxon>
        <taxon>Clostridiaceae</taxon>
        <taxon>Clostridium</taxon>
    </lineage>
</organism>
<dbReference type="KEGG" id="cbf:CLI_3303"/>
<protein>
    <submittedName>
        <fullName evidence="1">Uncharacterized protein</fullName>
    </submittedName>
</protein>
<reference evidence="2" key="1">
    <citation type="submission" date="2007-06" db="EMBL/GenBank/DDBJ databases">
        <authorList>
            <person name="Brinkac L.M."/>
            <person name="Daugherty S."/>
            <person name="Dodson R.J."/>
            <person name="Madupu R."/>
            <person name="Brown J.L."/>
            <person name="Bruce D."/>
            <person name="Detter C."/>
            <person name="Munk C."/>
            <person name="Smith L.A."/>
            <person name="Smith T.J."/>
            <person name="White O."/>
            <person name="Brettin T.S."/>
        </authorList>
    </citation>
    <scope>NUCLEOTIDE SEQUENCE [LARGE SCALE GENOMIC DNA]</scope>
    <source>
        <strain evidence="2">Langeland / NCTC 10281 / Type F</strain>
    </source>
</reference>
<dbReference type="HOGENOM" id="CLU_3133956_0_0_9"/>
<accession>A7GIA5</accession>
<dbReference type="EMBL" id="CP000728">
    <property type="protein sequence ID" value="ABS39680.1"/>
    <property type="molecule type" value="Genomic_DNA"/>
</dbReference>
<proteinExistence type="predicted"/>
<name>A7GIA5_CLOBL</name>